<proteinExistence type="predicted"/>
<name>A0A6J5MRF6_9CAUD</name>
<organism evidence="1">
    <name type="scientific">uncultured Caudovirales phage</name>
    <dbReference type="NCBI Taxonomy" id="2100421"/>
    <lineage>
        <taxon>Viruses</taxon>
        <taxon>Duplodnaviria</taxon>
        <taxon>Heunggongvirae</taxon>
        <taxon>Uroviricota</taxon>
        <taxon>Caudoviricetes</taxon>
        <taxon>Peduoviridae</taxon>
        <taxon>Maltschvirus</taxon>
        <taxon>Maltschvirus maltsch</taxon>
    </lineage>
</organism>
<accession>A0A6J5MRF6</accession>
<gene>
    <name evidence="1" type="ORF">UFOVP542_5</name>
</gene>
<protein>
    <submittedName>
        <fullName evidence="1">Uncharacterized protein</fullName>
    </submittedName>
</protein>
<evidence type="ECO:0000313" key="1">
    <source>
        <dbReference type="EMBL" id="CAB4149404.1"/>
    </source>
</evidence>
<dbReference type="EMBL" id="LR796517">
    <property type="protein sequence ID" value="CAB4149404.1"/>
    <property type="molecule type" value="Genomic_DNA"/>
</dbReference>
<reference evidence="1" key="1">
    <citation type="submission" date="2020-04" db="EMBL/GenBank/DDBJ databases">
        <authorList>
            <person name="Chiriac C."/>
            <person name="Salcher M."/>
            <person name="Ghai R."/>
            <person name="Kavagutti S V."/>
        </authorList>
    </citation>
    <scope>NUCLEOTIDE SEQUENCE</scope>
</reference>
<sequence>MARIKGKSIVFEVNGTEFSGSVSNVTFSSAVGTLGFGDYTDSLDYTCAVTGFQDTAASALWTELFDTPGLPLTITYAPHGNAEPTTAQPHFTATGYAETIPDLGGAAGEYFVYDLNIILDGKPTRVNS</sequence>